<keyword evidence="1" id="KW-0813">Transport</keyword>
<keyword evidence="2" id="KW-0472">Membrane</keyword>
<dbReference type="PANTHER" id="PTHR36838">
    <property type="entry name" value="AUXIN EFFLUX CARRIER FAMILY PROTEIN"/>
    <property type="match status" value="1"/>
</dbReference>
<feature type="transmembrane region" description="Helical" evidence="2">
    <location>
        <begin position="263"/>
        <end position="282"/>
    </location>
</feature>
<feature type="transmembrane region" description="Helical" evidence="2">
    <location>
        <begin position="99"/>
        <end position="119"/>
    </location>
</feature>
<keyword evidence="2" id="KW-1133">Transmembrane helix</keyword>
<reference evidence="3" key="2">
    <citation type="submission" date="2020-03" db="EMBL/GenBank/DDBJ databases">
        <title>Flavobacteriaceae bacterium strain TP-CH-4, a member of the family Flavobacteriaceae isolated from a deep-sea seamount.</title>
        <authorList>
            <person name="Zhang D.-C."/>
        </authorList>
    </citation>
    <scope>NUCLEOTIDE SEQUENCE</scope>
    <source>
        <strain evidence="3">TP-CH-4</strain>
    </source>
</reference>
<dbReference type="EMBL" id="VIKU02000001">
    <property type="protein sequence ID" value="NHF58880.1"/>
    <property type="molecule type" value="Genomic_DNA"/>
</dbReference>
<evidence type="ECO:0000256" key="2">
    <source>
        <dbReference type="SAM" id="Phobius"/>
    </source>
</evidence>
<sequence length="389" mass="42900">MDPTLQKTIVFILFILIGLLLKPKFGKKEEVAGLKKIILNLALPATIFLALLSIEIDSGLLLLPLFAFSLNILLFLSFPFLLPVLGISQDSTKYRTARLLLPSLAPGLSCFPFVMEFLGDSYLAKAAMADLGNKTFVLLFLYVVAMNWHYRRHTHLKKKGASKLKSLALAMISEPVNIFIIIALILVFSGISMDSLPIFVNDALNRLSGIMTPLVLLFIGLAVNIKRKQLTTILSLLLVRAGLVAFLSGVFLMFSGITTTNDILLLLSFGFSACSFWPFAHISAVGVLEHTTAKKKKTFDGTFAINVLALSFPLSTLLVLSILTSGEAFAHLGAIFSLSGLLLFLGYVPVIYSKVKALRRRSAQEKNEWIRYRLSATENLWRPTKDASQ</sequence>
<proteinExistence type="predicted"/>
<feature type="transmembrane region" description="Helical" evidence="2">
    <location>
        <begin position="303"/>
        <end position="323"/>
    </location>
</feature>
<dbReference type="AlphaFoldDB" id="A0A967ASY8"/>
<feature type="transmembrane region" description="Helical" evidence="2">
    <location>
        <begin position="237"/>
        <end position="257"/>
    </location>
</feature>
<name>A0A967ASY8_9FLAO</name>
<comment type="caution">
    <text evidence="3">The sequence shown here is derived from an EMBL/GenBank/DDBJ whole genome shotgun (WGS) entry which is preliminary data.</text>
</comment>
<feature type="transmembrane region" description="Helical" evidence="2">
    <location>
        <begin position="329"/>
        <end position="352"/>
    </location>
</feature>
<evidence type="ECO:0000256" key="1">
    <source>
        <dbReference type="ARBA" id="ARBA00022448"/>
    </source>
</evidence>
<dbReference type="RefSeq" id="WP_152573344.1">
    <property type="nucleotide sequence ID" value="NZ_VIKU02000001.1"/>
</dbReference>
<feature type="transmembrane region" description="Helical" evidence="2">
    <location>
        <begin position="131"/>
        <end position="148"/>
    </location>
</feature>
<feature type="transmembrane region" description="Helical" evidence="2">
    <location>
        <begin position="6"/>
        <end position="25"/>
    </location>
</feature>
<reference evidence="3" key="1">
    <citation type="submission" date="2019-07" db="EMBL/GenBank/DDBJ databases">
        <authorList>
            <person name="De-Chao Zhang Q."/>
        </authorList>
    </citation>
    <scope>NUCLEOTIDE SEQUENCE</scope>
    <source>
        <strain evidence="3">TP-CH-4</strain>
    </source>
</reference>
<evidence type="ECO:0000313" key="3">
    <source>
        <dbReference type="EMBL" id="NHF58880.1"/>
    </source>
</evidence>
<keyword evidence="4" id="KW-1185">Reference proteome</keyword>
<organism evidence="3 4">
    <name type="scientific">Pelagihabitans pacificus</name>
    <dbReference type="NCBI Taxonomy" id="2696054"/>
    <lineage>
        <taxon>Bacteria</taxon>
        <taxon>Pseudomonadati</taxon>
        <taxon>Bacteroidota</taxon>
        <taxon>Flavobacteriia</taxon>
        <taxon>Flavobacteriales</taxon>
        <taxon>Flavobacteriaceae</taxon>
        <taxon>Pelagihabitans</taxon>
    </lineage>
</organism>
<accession>A0A967ASY8</accession>
<dbReference type="Proteomes" id="UP000707206">
    <property type="component" value="Unassembled WGS sequence"/>
</dbReference>
<dbReference type="PANTHER" id="PTHR36838:SF3">
    <property type="entry name" value="TRANSPORTER AUXIN EFFLUX CARRIER EC FAMILY"/>
    <property type="match status" value="1"/>
</dbReference>
<feature type="transmembrane region" description="Helical" evidence="2">
    <location>
        <begin position="37"/>
        <end position="54"/>
    </location>
</feature>
<protein>
    <submittedName>
        <fullName evidence="3">Permease</fullName>
    </submittedName>
</protein>
<feature type="transmembrane region" description="Helical" evidence="2">
    <location>
        <begin position="169"/>
        <end position="191"/>
    </location>
</feature>
<feature type="transmembrane region" description="Helical" evidence="2">
    <location>
        <begin position="60"/>
        <end position="87"/>
    </location>
</feature>
<feature type="transmembrane region" description="Helical" evidence="2">
    <location>
        <begin position="203"/>
        <end position="225"/>
    </location>
</feature>
<gene>
    <name evidence="3" type="ORF">FK220_005985</name>
</gene>
<evidence type="ECO:0000313" key="4">
    <source>
        <dbReference type="Proteomes" id="UP000707206"/>
    </source>
</evidence>
<keyword evidence="2" id="KW-0812">Transmembrane</keyword>